<dbReference type="Proteomes" id="UP001528823">
    <property type="component" value="Unassembled WGS sequence"/>
</dbReference>
<evidence type="ECO:0000313" key="3">
    <source>
        <dbReference type="Proteomes" id="UP001528823"/>
    </source>
</evidence>
<dbReference type="InterPro" id="IPR007627">
    <property type="entry name" value="RNA_pol_sigma70_r2"/>
</dbReference>
<comment type="caution">
    <text evidence="2">The sequence shown here is derived from an EMBL/GenBank/DDBJ whole genome shotgun (WGS) entry which is preliminary data.</text>
</comment>
<reference evidence="2 3" key="1">
    <citation type="submission" date="2022-11" db="EMBL/GenBank/DDBJ databases">
        <title>Spartinivicinus poritis sp. nov., isolated from scleractinian coral Porites lutea.</title>
        <authorList>
            <person name="Zhang G."/>
            <person name="Cai L."/>
            <person name="Wei Q."/>
        </authorList>
    </citation>
    <scope>NUCLEOTIDE SEQUENCE [LARGE SCALE GENOMIC DNA]</scope>
    <source>
        <strain evidence="2 3">A2-2</strain>
    </source>
</reference>
<organism evidence="2 3">
    <name type="scientific">Spartinivicinus poritis</name>
    <dbReference type="NCBI Taxonomy" id="2994640"/>
    <lineage>
        <taxon>Bacteria</taxon>
        <taxon>Pseudomonadati</taxon>
        <taxon>Pseudomonadota</taxon>
        <taxon>Gammaproteobacteria</taxon>
        <taxon>Oceanospirillales</taxon>
        <taxon>Zooshikellaceae</taxon>
        <taxon>Spartinivicinus</taxon>
    </lineage>
</organism>
<name>A0ABT5U9I3_9GAMM</name>
<evidence type="ECO:0000313" key="2">
    <source>
        <dbReference type="EMBL" id="MDE1463015.1"/>
    </source>
</evidence>
<sequence length="132" mass="15464">MNNKYARSANEALFYHPLNTFWTLWEEYKPIISKKCYRWLNGNIADVEDALSETAIKAFISLQKEENDIQNIHSWLCKLTFNVCIDVYRSNKRQLTLVERVACLPEMLPFGTNSSEGLEDFAIRNDSYEQVM</sequence>
<dbReference type="SUPFAM" id="SSF88946">
    <property type="entry name" value="Sigma2 domain of RNA polymerase sigma factors"/>
    <property type="match status" value="1"/>
</dbReference>
<dbReference type="Pfam" id="PF04542">
    <property type="entry name" value="Sigma70_r2"/>
    <property type="match status" value="1"/>
</dbReference>
<proteinExistence type="predicted"/>
<accession>A0ABT5U9I3</accession>
<dbReference type="EMBL" id="JAPMOU010000016">
    <property type="protein sequence ID" value="MDE1463015.1"/>
    <property type="molecule type" value="Genomic_DNA"/>
</dbReference>
<feature type="domain" description="RNA polymerase sigma-70 region 2" evidence="1">
    <location>
        <begin position="24"/>
        <end position="93"/>
    </location>
</feature>
<dbReference type="InterPro" id="IPR013325">
    <property type="entry name" value="RNA_pol_sigma_r2"/>
</dbReference>
<protein>
    <recommendedName>
        <fullName evidence="1">RNA polymerase sigma-70 region 2 domain-containing protein</fullName>
    </recommendedName>
</protein>
<dbReference type="Gene3D" id="1.10.1740.10">
    <property type="match status" value="1"/>
</dbReference>
<gene>
    <name evidence="2" type="ORF">ORQ98_13665</name>
</gene>
<dbReference type="RefSeq" id="WP_274689363.1">
    <property type="nucleotide sequence ID" value="NZ_JAPMOU010000016.1"/>
</dbReference>
<keyword evidence="3" id="KW-1185">Reference proteome</keyword>
<evidence type="ECO:0000259" key="1">
    <source>
        <dbReference type="Pfam" id="PF04542"/>
    </source>
</evidence>